<dbReference type="SUPFAM" id="SSF48264">
    <property type="entry name" value="Cytochrome P450"/>
    <property type="match status" value="1"/>
</dbReference>
<proteinExistence type="predicted"/>
<protein>
    <submittedName>
        <fullName evidence="2">Uncharacterized protein</fullName>
    </submittedName>
</protein>
<comment type="caution">
    <text evidence="2">The sequence shown here is derived from an EMBL/GenBank/DDBJ whole genome shotgun (WGS) entry which is preliminary data.</text>
</comment>
<evidence type="ECO:0000313" key="3">
    <source>
        <dbReference type="Proteomes" id="UP001054945"/>
    </source>
</evidence>
<keyword evidence="3" id="KW-1185">Reference proteome</keyword>
<dbReference type="GO" id="GO:0020037">
    <property type="term" value="F:heme binding"/>
    <property type="evidence" value="ECO:0007669"/>
    <property type="project" value="InterPro"/>
</dbReference>
<dbReference type="GO" id="GO:0016705">
    <property type="term" value="F:oxidoreductase activity, acting on paired donors, with incorporation or reduction of molecular oxygen"/>
    <property type="evidence" value="ECO:0007669"/>
    <property type="project" value="InterPro"/>
</dbReference>
<dbReference type="Proteomes" id="UP001054945">
    <property type="component" value="Unassembled WGS sequence"/>
</dbReference>
<keyword evidence="1" id="KW-0503">Monooxygenase</keyword>
<name>A0AAV4PYS4_CAEEX</name>
<organism evidence="2 3">
    <name type="scientific">Caerostris extrusa</name>
    <name type="common">Bark spider</name>
    <name type="synonym">Caerostris bankana</name>
    <dbReference type="NCBI Taxonomy" id="172846"/>
    <lineage>
        <taxon>Eukaryota</taxon>
        <taxon>Metazoa</taxon>
        <taxon>Ecdysozoa</taxon>
        <taxon>Arthropoda</taxon>
        <taxon>Chelicerata</taxon>
        <taxon>Arachnida</taxon>
        <taxon>Araneae</taxon>
        <taxon>Araneomorphae</taxon>
        <taxon>Entelegynae</taxon>
        <taxon>Araneoidea</taxon>
        <taxon>Araneidae</taxon>
        <taxon>Caerostris</taxon>
    </lineage>
</organism>
<keyword evidence="1" id="KW-0560">Oxidoreductase</keyword>
<evidence type="ECO:0000256" key="1">
    <source>
        <dbReference type="ARBA" id="ARBA00023033"/>
    </source>
</evidence>
<dbReference type="AlphaFoldDB" id="A0AAV4PYS4"/>
<dbReference type="InterPro" id="IPR036396">
    <property type="entry name" value="Cyt_P450_sf"/>
</dbReference>
<gene>
    <name evidence="2" type="ORF">CEXT_145061</name>
</gene>
<dbReference type="GO" id="GO:0004497">
    <property type="term" value="F:monooxygenase activity"/>
    <property type="evidence" value="ECO:0007669"/>
    <property type="project" value="UniProtKB-KW"/>
</dbReference>
<dbReference type="GO" id="GO:0005506">
    <property type="term" value="F:iron ion binding"/>
    <property type="evidence" value="ECO:0007669"/>
    <property type="project" value="InterPro"/>
</dbReference>
<sequence length="149" mass="16837">MFINFRTEAFKLLIFPNLLKPDKMTNERISHSCDDLPCTPKRVIDSILQDLALAERFLSICGCKIPKRTPVIVSPFLVYRDEDVFPDQRNGSLEMEESPGVSHSEKLLPSLSGLERPSASVARLKVPIVSTRPHQVPTQIIVMEFPIVH</sequence>
<dbReference type="EMBL" id="BPLR01005168">
    <property type="protein sequence ID" value="GIY00318.1"/>
    <property type="molecule type" value="Genomic_DNA"/>
</dbReference>
<reference evidence="2 3" key="1">
    <citation type="submission" date="2021-06" db="EMBL/GenBank/DDBJ databases">
        <title>Caerostris extrusa draft genome.</title>
        <authorList>
            <person name="Kono N."/>
            <person name="Arakawa K."/>
        </authorList>
    </citation>
    <scope>NUCLEOTIDE SEQUENCE [LARGE SCALE GENOMIC DNA]</scope>
</reference>
<accession>A0AAV4PYS4</accession>
<evidence type="ECO:0000313" key="2">
    <source>
        <dbReference type="EMBL" id="GIY00318.1"/>
    </source>
</evidence>